<feature type="domain" description="EamA" evidence="8">
    <location>
        <begin position="33"/>
        <end position="158"/>
    </location>
</feature>
<dbReference type="GO" id="GO:0016020">
    <property type="term" value="C:membrane"/>
    <property type="evidence" value="ECO:0007669"/>
    <property type="project" value="UniProtKB-SubCell"/>
</dbReference>
<protein>
    <submittedName>
        <fullName evidence="9">O-acetylserine/cysteine efflux transporter</fullName>
    </submittedName>
</protein>
<feature type="transmembrane region" description="Helical" evidence="7">
    <location>
        <begin position="243"/>
        <end position="264"/>
    </location>
</feature>
<keyword evidence="5 7" id="KW-0472">Membrane</keyword>
<dbReference type="InterPro" id="IPR050638">
    <property type="entry name" value="AA-Vitamin_Transporters"/>
</dbReference>
<comment type="caution">
    <text evidence="9">The sequence shown here is derived from an EMBL/GenBank/DDBJ whole genome shotgun (WGS) entry which is preliminary data.</text>
</comment>
<feature type="compositionally biased region" description="Low complexity" evidence="6">
    <location>
        <begin position="328"/>
        <end position="339"/>
    </location>
</feature>
<dbReference type="InterPro" id="IPR037185">
    <property type="entry name" value="EmrE-like"/>
</dbReference>
<comment type="similarity">
    <text evidence="2">Belongs to the EamA transporter family.</text>
</comment>
<organism evidence="9 10">
    <name type="scientific">Luteimicrobium subarcticum</name>
    <dbReference type="NCBI Taxonomy" id="620910"/>
    <lineage>
        <taxon>Bacteria</taxon>
        <taxon>Bacillati</taxon>
        <taxon>Actinomycetota</taxon>
        <taxon>Actinomycetes</taxon>
        <taxon>Micrococcales</taxon>
        <taxon>Luteimicrobium</taxon>
    </lineage>
</organism>
<dbReference type="PANTHER" id="PTHR32322:SF9">
    <property type="entry name" value="AMINO-ACID METABOLITE EFFLUX PUMP-RELATED"/>
    <property type="match status" value="1"/>
</dbReference>
<feature type="transmembrane region" description="Helical" evidence="7">
    <location>
        <begin position="209"/>
        <end position="228"/>
    </location>
</feature>
<evidence type="ECO:0000256" key="7">
    <source>
        <dbReference type="SAM" id="Phobius"/>
    </source>
</evidence>
<evidence type="ECO:0000256" key="5">
    <source>
        <dbReference type="ARBA" id="ARBA00023136"/>
    </source>
</evidence>
<evidence type="ECO:0000256" key="4">
    <source>
        <dbReference type="ARBA" id="ARBA00022989"/>
    </source>
</evidence>
<comment type="subcellular location">
    <subcellularLocation>
        <location evidence="1">Membrane</location>
        <topology evidence="1">Multi-pass membrane protein</topology>
    </subcellularLocation>
</comment>
<feature type="transmembrane region" description="Helical" evidence="7">
    <location>
        <begin position="61"/>
        <end position="79"/>
    </location>
</feature>
<evidence type="ECO:0000256" key="6">
    <source>
        <dbReference type="SAM" id="MobiDB-lite"/>
    </source>
</evidence>
<feature type="region of interest" description="Disordered" evidence="6">
    <location>
        <begin position="328"/>
        <end position="348"/>
    </location>
</feature>
<feature type="transmembrane region" description="Helical" evidence="7">
    <location>
        <begin position="301"/>
        <end position="322"/>
    </location>
</feature>
<gene>
    <name evidence="9" type="ORF">CLV34_1281</name>
</gene>
<dbReference type="EMBL" id="PGTZ01000007">
    <property type="protein sequence ID" value="PJI93806.1"/>
    <property type="molecule type" value="Genomic_DNA"/>
</dbReference>
<dbReference type="Proteomes" id="UP000231586">
    <property type="component" value="Unassembled WGS sequence"/>
</dbReference>
<dbReference type="AlphaFoldDB" id="A0A2M8WSJ7"/>
<evidence type="ECO:0000256" key="1">
    <source>
        <dbReference type="ARBA" id="ARBA00004141"/>
    </source>
</evidence>
<feature type="transmembrane region" description="Helical" evidence="7">
    <location>
        <begin position="276"/>
        <end position="295"/>
    </location>
</feature>
<evidence type="ECO:0000256" key="2">
    <source>
        <dbReference type="ARBA" id="ARBA00007362"/>
    </source>
</evidence>
<feature type="transmembrane region" description="Helical" evidence="7">
    <location>
        <begin position="33"/>
        <end position="55"/>
    </location>
</feature>
<feature type="transmembrane region" description="Helical" evidence="7">
    <location>
        <begin position="168"/>
        <end position="188"/>
    </location>
</feature>
<reference evidence="9 10" key="1">
    <citation type="submission" date="2017-11" db="EMBL/GenBank/DDBJ databases">
        <title>Genomic Encyclopedia of Archaeal and Bacterial Type Strains, Phase II (KMG-II): From Individual Species to Whole Genera.</title>
        <authorList>
            <person name="Goeker M."/>
        </authorList>
    </citation>
    <scope>NUCLEOTIDE SEQUENCE [LARGE SCALE GENOMIC DNA]</scope>
    <source>
        <strain evidence="9 10">DSM 22413</strain>
    </source>
</reference>
<sequence>MDVHDLVPETRRVPPALPARLPTRLPARLPTRAALLASLVAVVWGVNFVVIDLGLGDVPPTLFAAVRFTLVVVPAIFFVPRPAARWRDVVAVGVFMSLGQFGLLYTAIAVGMPPGLASLVLQAQVVLTVVFAALALRERPTRAQVAGVVVGAAGLVVVGAGRSADVPLTGLVLTLAAGSSWAVGNVAARRAGRHAPAGGPSGPLAGLSMTVWSATVVPLPLLALSLVLDGPAAVGQALTHPTVAAVLSTAYTTYLASLLGYGAWNTLLARYPASAVVPFTMLVPPTGMLAAWLVLGEAPDAGQLVGGALLLLGVAVVTTGLVRVRPRAPGAPATAPAHAGGPGRLEAP</sequence>
<keyword evidence="3 7" id="KW-0812">Transmembrane</keyword>
<feature type="domain" description="EamA" evidence="8">
    <location>
        <begin position="169"/>
        <end position="318"/>
    </location>
</feature>
<keyword evidence="10" id="KW-1185">Reference proteome</keyword>
<dbReference type="PANTHER" id="PTHR32322">
    <property type="entry name" value="INNER MEMBRANE TRANSPORTER"/>
    <property type="match status" value="1"/>
</dbReference>
<evidence type="ECO:0000313" key="9">
    <source>
        <dbReference type="EMBL" id="PJI93806.1"/>
    </source>
</evidence>
<feature type="transmembrane region" description="Helical" evidence="7">
    <location>
        <begin position="91"/>
        <end position="110"/>
    </location>
</feature>
<feature type="transmembrane region" description="Helical" evidence="7">
    <location>
        <begin position="116"/>
        <end position="136"/>
    </location>
</feature>
<dbReference type="Pfam" id="PF00892">
    <property type="entry name" value="EamA"/>
    <property type="match status" value="2"/>
</dbReference>
<proteinExistence type="inferred from homology"/>
<name>A0A2M8WSJ7_9MICO</name>
<evidence type="ECO:0000256" key="3">
    <source>
        <dbReference type="ARBA" id="ARBA00022692"/>
    </source>
</evidence>
<evidence type="ECO:0000313" key="10">
    <source>
        <dbReference type="Proteomes" id="UP000231586"/>
    </source>
</evidence>
<keyword evidence="4 7" id="KW-1133">Transmembrane helix</keyword>
<feature type="transmembrane region" description="Helical" evidence="7">
    <location>
        <begin position="143"/>
        <end position="162"/>
    </location>
</feature>
<accession>A0A2M8WSJ7</accession>
<dbReference type="SUPFAM" id="SSF103481">
    <property type="entry name" value="Multidrug resistance efflux transporter EmrE"/>
    <property type="match status" value="2"/>
</dbReference>
<dbReference type="InterPro" id="IPR000620">
    <property type="entry name" value="EamA_dom"/>
</dbReference>
<evidence type="ECO:0000259" key="8">
    <source>
        <dbReference type="Pfam" id="PF00892"/>
    </source>
</evidence>